<accession>A0A1V4KHB6</accession>
<sequence>MAARMKHGQEKAEEIGKLKQELIDLKQKAQADKKKLADYYVQQIKELEEKFQKKVGEIGQIHLELESIKEFRREMAAVEKELEDIRPEEFVDKKQIMMAETTQCETVLQLNSPGRDVFKENVGLHGAFSYQLKETMELQKINQKLEEDKTLLLQEKENNEALIQKKILQINHQKAQIGDLQRKVEKLERDLSCMTGKSVRETQKTQQQMLIENQASMVEIKKLQQLLEMKDREMNRVKKLARNILNERTEVERFFLGALEHVKQEIISSRKHYKKKAQTAYYRKMMEACAGKEEFPKIKTFKSNVNSTNSVYRDLEEAEKSYWETIQFEKVDISELTWEQKERVLRLLFAKMNGRNQWKYPKVLSSSAPAPNDIKEKSKNG</sequence>
<reference evidence="12 13" key="1">
    <citation type="submission" date="2016-02" db="EMBL/GenBank/DDBJ databases">
        <title>Band-tailed pigeon sequencing and assembly.</title>
        <authorList>
            <person name="Soares A.E."/>
            <person name="Novak B.J."/>
            <person name="Rice E.S."/>
            <person name="O'Connell B."/>
            <person name="Chang D."/>
            <person name="Weber S."/>
            <person name="Shapiro B."/>
        </authorList>
    </citation>
    <scope>NUCLEOTIDE SEQUENCE [LARGE SCALE GENOMIC DNA]</scope>
    <source>
        <strain evidence="12">BTP2013</strain>
        <tissue evidence="12">Blood</tissue>
    </source>
</reference>
<dbReference type="AlphaFoldDB" id="A0A1V4KHB6"/>
<dbReference type="OrthoDB" id="441129at2759"/>
<comment type="similarity">
    <text evidence="2">Belongs to the BBOF1 family.</text>
</comment>
<evidence type="ECO:0000256" key="5">
    <source>
        <dbReference type="ARBA" id="ARBA00023054"/>
    </source>
</evidence>
<feature type="domain" description="DUF4515" evidence="11">
    <location>
        <begin position="5"/>
        <end position="88"/>
    </location>
</feature>
<keyword evidence="6" id="KW-0969">Cilium</keyword>
<proteinExistence type="inferred from homology"/>
<dbReference type="Pfam" id="PF14988">
    <property type="entry name" value="DUF4515"/>
    <property type="match status" value="2"/>
</dbReference>
<comment type="caution">
    <text evidence="12">The sequence shown here is derived from an EMBL/GenBank/DDBJ whole genome shotgun (WGS) entry which is preliminary data.</text>
</comment>
<evidence type="ECO:0000256" key="4">
    <source>
        <dbReference type="ARBA" id="ARBA00022490"/>
    </source>
</evidence>
<comment type="subcellular location">
    <subcellularLocation>
        <location evidence="1">Cytoplasm</location>
        <location evidence="1">Cytoskeleton</location>
        <location evidence="1">Cilium basal body</location>
    </subcellularLocation>
</comment>
<evidence type="ECO:0000256" key="9">
    <source>
        <dbReference type="ARBA" id="ARBA00031573"/>
    </source>
</evidence>
<feature type="coiled-coil region" evidence="10">
    <location>
        <begin position="138"/>
        <end position="247"/>
    </location>
</feature>
<keyword evidence="13" id="KW-1185">Reference proteome</keyword>
<dbReference type="InterPro" id="IPR032777">
    <property type="entry name" value="DUF4515"/>
</dbReference>
<dbReference type="STRING" id="372326.A0A1V4KHB6"/>
<evidence type="ECO:0000256" key="8">
    <source>
        <dbReference type="ARBA" id="ARBA00023273"/>
    </source>
</evidence>
<dbReference type="PANTHER" id="PTHR14845">
    <property type="entry name" value="COILED-COIL DOMAIN-CONTAINING 166"/>
    <property type="match status" value="1"/>
</dbReference>
<keyword evidence="5 10" id="KW-0175">Coiled coil</keyword>
<evidence type="ECO:0000313" key="13">
    <source>
        <dbReference type="Proteomes" id="UP000190648"/>
    </source>
</evidence>
<evidence type="ECO:0000256" key="2">
    <source>
        <dbReference type="ARBA" id="ARBA00007508"/>
    </source>
</evidence>
<dbReference type="Proteomes" id="UP000190648">
    <property type="component" value="Unassembled WGS sequence"/>
</dbReference>
<evidence type="ECO:0000259" key="11">
    <source>
        <dbReference type="Pfam" id="PF14988"/>
    </source>
</evidence>
<organism evidence="12 13">
    <name type="scientific">Patagioenas fasciata monilis</name>
    <dbReference type="NCBI Taxonomy" id="372326"/>
    <lineage>
        <taxon>Eukaryota</taxon>
        <taxon>Metazoa</taxon>
        <taxon>Chordata</taxon>
        <taxon>Craniata</taxon>
        <taxon>Vertebrata</taxon>
        <taxon>Euteleostomi</taxon>
        <taxon>Archelosauria</taxon>
        <taxon>Archosauria</taxon>
        <taxon>Dinosauria</taxon>
        <taxon>Saurischia</taxon>
        <taxon>Theropoda</taxon>
        <taxon>Coelurosauria</taxon>
        <taxon>Aves</taxon>
        <taxon>Neognathae</taxon>
        <taxon>Neoaves</taxon>
        <taxon>Columbimorphae</taxon>
        <taxon>Columbiformes</taxon>
        <taxon>Columbidae</taxon>
        <taxon>Patagioenas</taxon>
    </lineage>
</organism>
<dbReference type="PANTHER" id="PTHR14845:SF5">
    <property type="entry name" value="BASAL BODY-ORIENTATION FACTOR 1"/>
    <property type="match status" value="1"/>
</dbReference>
<evidence type="ECO:0000256" key="10">
    <source>
        <dbReference type="SAM" id="Coils"/>
    </source>
</evidence>
<name>A0A1V4KHB6_PATFA</name>
<evidence type="ECO:0000313" key="12">
    <source>
        <dbReference type="EMBL" id="OPJ83207.1"/>
    </source>
</evidence>
<keyword evidence="7" id="KW-0206">Cytoskeleton</keyword>
<feature type="domain" description="DUF4515" evidence="11">
    <location>
        <begin position="109"/>
        <end position="162"/>
    </location>
</feature>
<gene>
    <name evidence="12" type="primary">CCDC176</name>
    <name evidence="12" type="ORF">AV530_010597</name>
</gene>
<evidence type="ECO:0000256" key="6">
    <source>
        <dbReference type="ARBA" id="ARBA00023069"/>
    </source>
</evidence>
<feature type="coiled-coil region" evidence="10">
    <location>
        <begin position="61"/>
        <end position="88"/>
    </location>
</feature>
<feature type="coiled-coil region" evidence="10">
    <location>
        <begin position="8"/>
        <end position="35"/>
    </location>
</feature>
<keyword evidence="4" id="KW-0963">Cytoplasm</keyword>
<protein>
    <recommendedName>
        <fullName evidence="3">Basal body-orientation factor 1</fullName>
    </recommendedName>
    <alternativeName>
        <fullName evidence="9">Coiled-coil domain-containing protein 176</fullName>
    </alternativeName>
</protein>
<evidence type="ECO:0000256" key="1">
    <source>
        <dbReference type="ARBA" id="ARBA00004120"/>
    </source>
</evidence>
<keyword evidence="8" id="KW-0966">Cell projection</keyword>
<evidence type="ECO:0000256" key="7">
    <source>
        <dbReference type="ARBA" id="ARBA00023212"/>
    </source>
</evidence>
<dbReference type="EMBL" id="LSYS01003385">
    <property type="protein sequence ID" value="OPJ83207.1"/>
    <property type="molecule type" value="Genomic_DNA"/>
</dbReference>
<evidence type="ECO:0000256" key="3">
    <source>
        <dbReference type="ARBA" id="ARBA00015392"/>
    </source>
</evidence>